<gene>
    <name evidence="7" type="ORF">IscW_ISCW000564</name>
</gene>
<protein>
    <submittedName>
        <fullName evidence="7 8">Metalloprotease, putative</fullName>
    </submittedName>
</protein>
<dbReference type="VEuPathDB" id="VectorBase:ISCW000564"/>
<organism>
    <name type="scientific">Ixodes scapularis</name>
    <name type="common">Black-legged tick</name>
    <name type="synonym">Deer tick</name>
    <dbReference type="NCBI Taxonomy" id="6945"/>
    <lineage>
        <taxon>Eukaryota</taxon>
        <taxon>Metazoa</taxon>
        <taxon>Ecdysozoa</taxon>
        <taxon>Arthropoda</taxon>
        <taxon>Chelicerata</taxon>
        <taxon>Arachnida</taxon>
        <taxon>Acari</taxon>
        <taxon>Parasitiformes</taxon>
        <taxon>Ixodida</taxon>
        <taxon>Ixodoidea</taxon>
        <taxon>Ixodidae</taxon>
        <taxon>Ixodinae</taxon>
        <taxon>Ixodes</taxon>
    </lineage>
</organism>
<dbReference type="VEuPathDB" id="VectorBase:ISCI000564"/>
<keyword evidence="5" id="KW-0479">Metal-binding</keyword>
<evidence type="ECO:0000256" key="3">
    <source>
        <dbReference type="ARBA" id="ARBA00022833"/>
    </source>
</evidence>
<dbReference type="GO" id="GO:0046872">
    <property type="term" value="F:metal ion binding"/>
    <property type="evidence" value="ECO:0007669"/>
    <property type="project" value="UniProtKB-KW"/>
</dbReference>
<evidence type="ECO:0000256" key="5">
    <source>
        <dbReference type="PROSITE-ProRule" id="PRU00276"/>
    </source>
</evidence>
<dbReference type="InterPro" id="IPR024079">
    <property type="entry name" value="MetalloPept_cat_dom_sf"/>
</dbReference>
<feature type="binding site" evidence="5">
    <location>
        <position position="230"/>
    </location>
    <ligand>
        <name>Zn(2+)</name>
        <dbReference type="ChEBI" id="CHEBI:29105"/>
        <note>catalytic</note>
    </ligand>
</feature>
<evidence type="ECO:0000259" key="6">
    <source>
        <dbReference type="PROSITE" id="PS50215"/>
    </source>
</evidence>
<dbReference type="AlphaFoldDB" id="B7P2V7"/>
<dbReference type="EMBL" id="DS624815">
    <property type="protein sequence ID" value="EEC00929.1"/>
    <property type="molecule type" value="Genomic_DNA"/>
</dbReference>
<dbReference type="EMBL" id="ABJB010281217">
    <property type="status" value="NOT_ANNOTATED_CDS"/>
    <property type="molecule type" value="Genomic_DNA"/>
</dbReference>
<evidence type="ECO:0000313" key="8">
    <source>
        <dbReference type="EnsemblMetazoa" id="ISCW000564-PA"/>
    </source>
</evidence>
<sequence length="294" mass="33374">MFGVRPIFFQRGILNNKYSIEPIASGRRSEDDLVAHTLLDLEHIDSSLADNSEQSLCPALDVGLSTMTERKLEDLPEEFVVEVRIFSDPSHNQNKTMDDLIKYFGVIMSEVRQISFMIFQGVSRILSAKLSNRNYTFTRRSRDPKSKQRIINLCGTVGRFYNYVKATLTEDTQDAVIYVSSPSFFSGCSHYCHVCKKNPVATTTVKFGPPGPDEARIIAHELGHLLGMTHEGYCPWYSTKGKKRLRCKGKDHGYVMGRGKPPHYFSYCLQDQAKGCLMTKKKRCFELTGGKKLF</sequence>
<feature type="binding site" evidence="5">
    <location>
        <position position="220"/>
    </location>
    <ligand>
        <name>Zn(2+)</name>
        <dbReference type="ChEBI" id="CHEBI:29105"/>
        <note>catalytic</note>
    </ligand>
</feature>
<dbReference type="GO" id="GO:0004222">
    <property type="term" value="F:metalloendopeptidase activity"/>
    <property type="evidence" value="ECO:0000318"/>
    <property type="project" value="GO_Central"/>
</dbReference>
<dbReference type="Gene3D" id="3.40.390.10">
    <property type="entry name" value="Collagenase (Catalytic Domain)"/>
    <property type="match status" value="1"/>
</dbReference>
<evidence type="ECO:0000256" key="1">
    <source>
        <dbReference type="ARBA" id="ARBA00022670"/>
    </source>
</evidence>
<proteinExistence type="predicted"/>
<dbReference type="VEuPathDB" id="VectorBase:ISCP_004106"/>
<keyword evidence="9" id="KW-1185">Reference proteome</keyword>
<dbReference type="EMBL" id="ABJB010556775">
    <property type="status" value="NOT_ANNOTATED_CDS"/>
    <property type="molecule type" value="Genomic_DNA"/>
</dbReference>
<dbReference type="EMBL" id="ABJB010479969">
    <property type="status" value="NOT_ANNOTATED_CDS"/>
    <property type="molecule type" value="Genomic_DNA"/>
</dbReference>
<dbReference type="EnsemblMetazoa" id="ISCW000564-RA">
    <property type="protein sequence ID" value="ISCW000564-PA"/>
    <property type="gene ID" value="ISCW000564"/>
</dbReference>
<dbReference type="EMBL" id="ABJB010869843">
    <property type="status" value="NOT_ANNOTATED_CDS"/>
    <property type="molecule type" value="Genomic_DNA"/>
</dbReference>
<keyword evidence="1 7" id="KW-0645">Protease</keyword>
<dbReference type="GO" id="GO:0006509">
    <property type="term" value="P:membrane protein ectodomain proteolysis"/>
    <property type="evidence" value="ECO:0000318"/>
    <property type="project" value="GO_Central"/>
</dbReference>
<keyword evidence="3 5" id="KW-0862">Zinc</keyword>
<dbReference type="EMBL" id="ABJB010768211">
    <property type="status" value="NOT_ANNOTATED_CDS"/>
    <property type="molecule type" value="Genomic_DNA"/>
</dbReference>
<dbReference type="Proteomes" id="UP000001555">
    <property type="component" value="Unassembled WGS sequence"/>
</dbReference>
<dbReference type="EMBL" id="ABJB010122783">
    <property type="status" value="NOT_ANNOTATED_CDS"/>
    <property type="molecule type" value="Genomic_DNA"/>
</dbReference>
<evidence type="ECO:0000313" key="9">
    <source>
        <dbReference type="Proteomes" id="UP000001555"/>
    </source>
</evidence>
<reference evidence="8" key="2">
    <citation type="submission" date="2020-05" db="UniProtKB">
        <authorList>
            <consortium name="EnsemblMetazoa"/>
        </authorList>
    </citation>
    <scope>IDENTIFICATION</scope>
    <source>
        <strain evidence="8">wikel</strain>
    </source>
</reference>
<comment type="caution">
    <text evidence="5">Lacks conserved residue(s) required for the propagation of feature annotation.</text>
</comment>
<dbReference type="PaxDb" id="6945-B7P2V7"/>
<keyword evidence="2" id="KW-0378">Hydrolase</keyword>
<dbReference type="Pfam" id="PF01421">
    <property type="entry name" value="Reprolysin"/>
    <property type="match status" value="1"/>
</dbReference>
<dbReference type="PANTHER" id="PTHR11905">
    <property type="entry name" value="ADAM A DISINTEGRIN AND METALLOPROTEASE DOMAIN"/>
    <property type="match status" value="1"/>
</dbReference>
<dbReference type="EMBL" id="ABJB010266383">
    <property type="status" value="NOT_ANNOTATED_CDS"/>
    <property type="molecule type" value="Genomic_DNA"/>
</dbReference>
<reference evidence="7 9" key="1">
    <citation type="submission" date="2008-03" db="EMBL/GenBank/DDBJ databases">
        <title>Annotation of Ixodes scapularis.</title>
        <authorList>
            <consortium name="Ixodes scapularis Genome Project Consortium"/>
            <person name="Caler E."/>
            <person name="Hannick L.I."/>
            <person name="Bidwell S."/>
            <person name="Joardar V."/>
            <person name="Thiagarajan M."/>
            <person name="Amedeo P."/>
            <person name="Galinsky K.J."/>
            <person name="Schobel S."/>
            <person name="Inman J."/>
            <person name="Hostetler J."/>
            <person name="Miller J."/>
            <person name="Hammond M."/>
            <person name="Megy K."/>
            <person name="Lawson D."/>
            <person name="Kodira C."/>
            <person name="Sutton G."/>
            <person name="Meyer J."/>
            <person name="Hill C.A."/>
            <person name="Birren B."/>
            <person name="Nene V."/>
            <person name="Collins F."/>
            <person name="Alarcon-Chaidez F."/>
            <person name="Wikel S."/>
            <person name="Strausberg R."/>
        </authorList>
    </citation>
    <scope>NUCLEOTIDE SEQUENCE [LARGE SCALE GENOMIC DNA]</scope>
    <source>
        <strain evidence="9">Wikel</strain>
        <strain evidence="7">Wikel colony</strain>
    </source>
</reference>
<keyword evidence="4 7" id="KW-0482">Metalloprotease</keyword>
<name>B7P2V7_IXOSC</name>
<feature type="binding site" evidence="5">
    <location>
        <position position="224"/>
    </location>
    <ligand>
        <name>Zn(2+)</name>
        <dbReference type="ChEBI" id="CHEBI:29105"/>
        <note>catalytic</note>
    </ligand>
</feature>
<dbReference type="SUPFAM" id="SSF55486">
    <property type="entry name" value="Metalloproteases ('zincins'), catalytic domain"/>
    <property type="match status" value="1"/>
</dbReference>
<dbReference type="HOGENOM" id="CLU_947579_0_0_1"/>
<dbReference type="InterPro" id="IPR001590">
    <property type="entry name" value="Peptidase_M12B"/>
</dbReference>
<feature type="active site" evidence="5">
    <location>
        <position position="221"/>
    </location>
</feature>
<dbReference type="EMBL" id="ABJB010412618">
    <property type="status" value="NOT_ANNOTATED_CDS"/>
    <property type="molecule type" value="Genomic_DNA"/>
</dbReference>
<dbReference type="OrthoDB" id="10035764at2759"/>
<evidence type="ECO:0000256" key="2">
    <source>
        <dbReference type="ARBA" id="ARBA00022801"/>
    </source>
</evidence>
<evidence type="ECO:0000313" key="7">
    <source>
        <dbReference type="EMBL" id="EEC00929.1"/>
    </source>
</evidence>
<accession>B7P2V7</accession>
<dbReference type="PROSITE" id="PS50215">
    <property type="entry name" value="ADAM_MEPRO"/>
    <property type="match status" value="1"/>
</dbReference>
<dbReference type="InParanoid" id="B7P2V7"/>
<feature type="domain" description="Peptidase M12B" evidence="6">
    <location>
        <begin position="73"/>
        <end position="289"/>
    </location>
</feature>
<dbReference type="PANTHER" id="PTHR11905:SF159">
    <property type="entry name" value="ADAM METALLOPROTEASE"/>
    <property type="match status" value="1"/>
</dbReference>
<evidence type="ECO:0000256" key="4">
    <source>
        <dbReference type="ARBA" id="ARBA00023049"/>
    </source>
</evidence>